<dbReference type="GO" id="GO:0009897">
    <property type="term" value="C:external side of plasma membrane"/>
    <property type="evidence" value="ECO:0007669"/>
    <property type="project" value="TreeGrafter"/>
</dbReference>
<keyword evidence="12" id="KW-1185">Reference proteome</keyword>
<keyword evidence="3 9" id="KW-0732">Signal</keyword>
<dbReference type="AlphaFoldDB" id="A0A3Q4AF02"/>
<dbReference type="OMA" id="TPHIYFC"/>
<feature type="chain" id="PRO_5027589724" description="Fibronectin type-III domain-containing protein" evidence="9">
    <location>
        <begin position="18"/>
        <end position="312"/>
    </location>
</feature>
<evidence type="ECO:0000256" key="7">
    <source>
        <dbReference type="ARBA" id="ARBA00023180"/>
    </source>
</evidence>
<comment type="subcellular location">
    <subcellularLocation>
        <location evidence="1">Membrane</location>
        <topology evidence="1">Single-pass type I membrane protein</topology>
    </subcellularLocation>
</comment>
<reference evidence="11" key="1">
    <citation type="submission" date="2025-08" db="UniProtKB">
        <authorList>
            <consortium name="Ensembl"/>
        </authorList>
    </citation>
    <scope>IDENTIFICATION</scope>
</reference>
<feature type="transmembrane region" description="Helical" evidence="8">
    <location>
        <begin position="246"/>
        <end position="268"/>
    </location>
</feature>
<feature type="domain" description="Fibronectin type-III" evidence="10">
    <location>
        <begin position="137"/>
        <end position="240"/>
    </location>
</feature>
<dbReference type="InterPro" id="IPR015152">
    <property type="entry name" value="Growth/epo_recpt_lig-bind"/>
</dbReference>
<evidence type="ECO:0000256" key="3">
    <source>
        <dbReference type="ARBA" id="ARBA00022729"/>
    </source>
</evidence>
<evidence type="ECO:0000256" key="4">
    <source>
        <dbReference type="ARBA" id="ARBA00022989"/>
    </source>
</evidence>
<dbReference type="PANTHER" id="PTHR23037">
    <property type="entry name" value="CYTOKINE RECEPTOR"/>
    <property type="match status" value="1"/>
</dbReference>
<keyword evidence="6" id="KW-0675">Receptor</keyword>
<evidence type="ECO:0000313" key="12">
    <source>
        <dbReference type="Proteomes" id="UP000261620"/>
    </source>
</evidence>
<protein>
    <recommendedName>
        <fullName evidence="10">Fibronectin type-III domain-containing protein</fullName>
    </recommendedName>
</protein>
<organism evidence="11 12">
    <name type="scientific">Mola mola</name>
    <name type="common">Ocean sunfish</name>
    <name type="synonym">Tetraodon mola</name>
    <dbReference type="NCBI Taxonomy" id="94237"/>
    <lineage>
        <taxon>Eukaryota</taxon>
        <taxon>Metazoa</taxon>
        <taxon>Chordata</taxon>
        <taxon>Craniata</taxon>
        <taxon>Vertebrata</taxon>
        <taxon>Euteleostomi</taxon>
        <taxon>Actinopterygii</taxon>
        <taxon>Neopterygii</taxon>
        <taxon>Teleostei</taxon>
        <taxon>Neoteleostei</taxon>
        <taxon>Acanthomorphata</taxon>
        <taxon>Eupercaria</taxon>
        <taxon>Tetraodontiformes</taxon>
        <taxon>Molidae</taxon>
        <taxon>Mola</taxon>
    </lineage>
</organism>
<dbReference type="InterPro" id="IPR036116">
    <property type="entry name" value="FN3_sf"/>
</dbReference>
<dbReference type="SUPFAM" id="SSF49265">
    <property type="entry name" value="Fibronectin type III"/>
    <property type="match status" value="2"/>
</dbReference>
<keyword evidence="7" id="KW-0325">Glycoprotein</keyword>
<keyword evidence="4 8" id="KW-1133">Transmembrane helix</keyword>
<proteinExistence type="predicted"/>
<sequence>MVLWLLLLCLRPQFGCSRMVYKEKHGPGESHVAATIRPDIYLCRSPNMEHFNCWWHPIDNLTNAEQVTYVLIYTMDKNPQRECPDYVTAGPNSCHFDRSHTTVWNIYCMNVTAITAHRNYTSKQYCVDVADIVETEAPVNLTYELADAGGDEMGHSALLSWKYPTPADLQYGWITLVHQLQYRRVDEPDNWKVKYPLREPHVELLGLPIGDYVVRVRCRSHNSGLFSKWSSNMLMTIPDRPPTGKLLVRVLVSGVGVGALLVIAFGVIPQSKRIKDYFLPPIPKPRIIGIDSLLLKVQNKHKIFRSCENYFF</sequence>
<dbReference type="Gene3D" id="2.60.40.10">
    <property type="entry name" value="Immunoglobulins"/>
    <property type="match status" value="2"/>
</dbReference>
<dbReference type="GO" id="GO:0004896">
    <property type="term" value="F:cytokine receptor activity"/>
    <property type="evidence" value="ECO:0007669"/>
    <property type="project" value="TreeGrafter"/>
</dbReference>
<evidence type="ECO:0000256" key="8">
    <source>
        <dbReference type="SAM" id="Phobius"/>
    </source>
</evidence>
<evidence type="ECO:0000256" key="2">
    <source>
        <dbReference type="ARBA" id="ARBA00022692"/>
    </source>
</evidence>
<accession>A0A3Q4AF02</accession>
<name>A0A3Q4AF02_MOLML</name>
<evidence type="ECO:0000256" key="5">
    <source>
        <dbReference type="ARBA" id="ARBA00023136"/>
    </source>
</evidence>
<dbReference type="Pfam" id="PF09067">
    <property type="entry name" value="EpoR_lig-bind"/>
    <property type="match status" value="1"/>
</dbReference>
<evidence type="ECO:0000259" key="10">
    <source>
        <dbReference type="PROSITE" id="PS50853"/>
    </source>
</evidence>
<keyword evidence="2 8" id="KW-0812">Transmembrane</keyword>
<dbReference type="Ensembl" id="ENSMMOT00000002637.1">
    <property type="protein sequence ID" value="ENSMMOP00000002595.1"/>
    <property type="gene ID" value="ENSMMOG00000002108.1"/>
</dbReference>
<evidence type="ECO:0000313" key="11">
    <source>
        <dbReference type="Ensembl" id="ENSMMOP00000002595.1"/>
    </source>
</evidence>
<keyword evidence="5 8" id="KW-0472">Membrane</keyword>
<evidence type="ECO:0000256" key="9">
    <source>
        <dbReference type="SAM" id="SignalP"/>
    </source>
</evidence>
<dbReference type="InterPro" id="IPR003961">
    <property type="entry name" value="FN3_dom"/>
</dbReference>
<dbReference type="Proteomes" id="UP000261620">
    <property type="component" value="Unplaced"/>
</dbReference>
<evidence type="ECO:0000256" key="1">
    <source>
        <dbReference type="ARBA" id="ARBA00004479"/>
    </source>
</evidence>
<reference evidence="11" key="2">
    <citation type="submission" date="2025-09" db="UniProtKB">
        <authorList>
            <consortium name="Ensembl"/>
        </authorList>
    </citation>
    <scope>IDENTIFICATION</scope>
</reference>
<dbReference type="PROSITE" id="PS50853">
    <property type="entry name" value="FN3"/>
    <property type="match status" value="1"/>
</dbReference>
<dbReference type="PANTHER" id="PTHR23037:SF46">
    <property type="entry name" value="INTERLEUKIN 5 RECEPTOR SUBUNIT ALPHA"/>
    <property type="match status" value="1"/>
</dbReference>
<evidence type="ECO:0000256" key="6">
    <source>
        <dbReference type="ARBA" id="ARBA00023170"/>
    </source>
</evidence>
<dbReference type="STRING" id="94237.ENSMMOP00000002595"/>
<dbReference type="InterPro" id="IPR013783">
    <property type="entry name" value="Ig-like_fold"/>
</dbReference>
<feature type="signal peptide" evidence="9">
    <location>
        <begin position="1"/>
        <end position="17"/>
    </location>
</feature>